<feature type="domain" description="Beta-lactamase class A catalytic" evidence="3">
    <location>
        <begin position="181"/>
        <end position="305"/>
    </location>
</feature>
<dbReference type="RefSeq" id="WP_099696967.1">
    <property type="nucleotide sequence ID" value="NZ_NOVD01000002.1"/>
</dbReference>
<dbReference type="GO" id="GO:0046677">
    <property type="term" value="P:response to antibiotic"/>
    <property type="evidence" value="ECO:0007669"/>
    <property type="project" value="InterPro"/>
</dbReference>
<dbReference type="GO" id="GO:0008800">
    <property type="term" value="F:beta-lactamase activity"/>
    <property type="evidence" value="ECO:0007669"/>
    <property type="project" value="InterPro"/>
</dbReference>
<dbReference type="PANTHER" id="PTHR35333">
    <property type="entry name" value="BETA-LACTAMASE"/>
    <property type="match status" value="1"/>
</dbReference>
<gene>
    <name evidence="5" type="ORF">CHR55_03630</name>
</gene>
<sequence length="468" mass="49163">MKLEHPRRKGRPLALVALASAAVFALAACTSGTDSAQPTENNTKTSPTAAPATVTIPDSSVGKQITWLLSAFNTSTPLTQEEIAEHFGPIAPVVLTPPDFDSIRAGQPWTTVKYKGGDSDGTVSITSTSGGAFDVNVVVDGNVLILGMAITPTKDVHVPAASWQELEAAVKALPAPTNLTVTEVTEGKNAEVFSVGDTSPQPTGSTIKLYVLGAVATAVQNGTLSWDQKLTITDDLESMPGGTMQDLPSGTEVTVRDTAGKMISISDNTATDMLIAAVGREQVEAEFAPMGMANPSLNIPLKPTRALFQLGWGDQGAQRIAWRDGTPDERRAILAALPGGLVDIPASAFTTPAWPFDIDWFASPADLRAALVTLQEKAKTESGAPVRDILAEDPALSDESAKWFTYGGFKGGSSIGVLAGAYYVEHDDRAWVVTMQTHGDDAALVADPALYFDPVDDAMLLIQTDATS</sequence>
<evidence type="ECO:0000313" key="5">
    <source>
        <dbReference type="EMBL" id="PCK28439.1"/>
    </source>
</evidence>
<dbReference type="PANTHER" id="PTHR35333:SF5">
    <property type="entry name" value="CONSERVED LIPOPROTEIN LPQF-RELATED"/>
    <property type="match status" value="1"/>
</dbReference>
<keyword evidence="2" id="KW-0732">Signal</keyword>
<dbReference type="InterPro" id="IPR000871">
    <property type="entry name" value="Beta-lactam_class-A"/>
</dbReference>
<feature type="chain" id="PRO_5039003199" evidence="2">
    <location>
        <begin position="28"/>
        <end position="468"/>
    </location>
</feature>
<dbReference type="SUPFAM" id="SSF56601">
    <property type="entry name" value="beta-lactamase/transpeptidase-like"/>
    <property type="match status" value="1"/>
</dbReference>
<proteinExistence type="predicted"/>
<dbReference type="InterPro" id="IPR045155">
    <property type="entry name" value="Beta-lactam_cat"/>
</dbReference>
<dbReference type="AlphaFoldDB" id="A0A2A5JGU1"/>
<dbReference type="InterPro" id="IPR040846">
    <property type="entry name" value="ORF_12_N"/>
</dbReference>
<comment type="caution">
    <text evidence="5">The sequence shown here is derived from an EMBL/GenBank/DDBJ whole genome shotgun (WGS) entry which is preliminary data.</text>
</comment>
<reference evidence="5 6" key="1">
    <citation type="submission" date="2017-07" db="EMBL/GenBank/DDBJ databases">
        <title>Draft sequence of Rhodococcus enclensis 23b-28.</title>
        <authorList>
            <person name="Besaury L."/>
            <person name="Sancelme M."/>
            <person name="Amato P."/>
            <person name="Lallement A."/>
            <person name="Delort A.-M."/>
        </authorList>
    </citation>
    <scope>NUCLEOTIDE SEQUENCE [LARGE SCALE GENOMIC DNA]</scope>
    <source>
        <strain evidence="5 6">23b-28</strain>
    </source>
</reference>
<name>A0A2A5JGU1_RHOSG</name>
<dbReference type="PROSITE" id="PS51257">
    <property type="entry name" value="PROKAR_LIPOPROTEIN"/>
    <property type="match status" value="1"/>
</dbReference>
<dbReference type="Pfam" id="PF18042">
    <property type="entry name" value="ORF_12_N"/>
    <property type="match status" value="1"/>
</dbReference>
<dbReference type="Proteomes" id="UP000230886">
    <property type="component" value="Unassembled WGS sequence"/>
</dbReference>
<dbReference type="Gene3D" id="3.10.450.280">
    <property type="match status" value="1"/>
</dbReference>
<feature type="compositionally biased region" description="Polar residues" evidence="1">
    <location>
        <begin position="32"/>
        <end position="48"/>
    </location>
</feature>
<dbReference type="InterPro" id="IPR012338">
    <property type="entry name" value="Beta-lactam/transpept-like"/>
</dbReference>
<evidence type="ECO:0000259" key="4">
    <source>
        <dbReference type="Pfam" id="PF18042"/>
    </source>
</evidence>
<keyword evidence="5" id="KW-0378">Hydrolase</keyword>
<dbReference type="EMBL" id="NOVD01000002">
    <property type="protein sequence ID" value="PCK28439.1"/>
    <property type="molecule type" value="Genomic_DNA"/>
</dbReference>
<accession>A0A2A5JGU1</accession>
<dbReference type="Pfam" id="PF13354">
    <property type="entry name" value="Beta-lactamase2"/>
    <property type="match status" value="1"/>
</dbReference>
<feature type="region of interest" description="Disordered" evidence="1">
    <location>
        <begin position="32"/>
        <end position="55"/>
    </location>
</feature>
<feature type="signal peptide" evidence="2">
    <location>
        <begin position="1"/>
        <end position="27"/>
    </location>
</feature>
<organism evidence="5 6">
    <name type="scientific">Rhodococcus qingshengii</name>
    <dbReference type="NCBI Taxonomy" id="334542"/>
    <lineage>
        <taxon>Bacteria</taxon>
        <taxon>Bacillati</taxon>
        <taxon>Actinomycetota</taxon>
        <taxon>Actinomycetes</taxon>
        <taxon>Mycobacteriales</taxon>
        <taxon>Nocardiaceae</taxon>
        <taxon>Rhodococcus</taxon>
        <taxon>Rhodococcus erythropolis group</taxon>
    </lineage>
</organism>
<evidence type="ECO:0000256" key="1">
    <source>
        <dbReference type="SAM" id="MobiDB-lite"/>
    </source>
</evidence>
<dbReference type="GO" id="GO:0030655">
    <property type="term" value="P:beta-lactam antibiotic catabolic process"/>
    <property type="evidence" value="ECO:0007669"/>
    <property type="project" value="InterPro"/>
</dbReference>
<evidence type="ECO:0000259" key="3">
    <source>
        <dbReference type="Pfam" id="PF13354"/>
    </source>
</evidence>
<dbReference type="Gene3D" id="3.40.710.10">
    <property type="entry name" value="DD-peptidase/beta-lactamase superfamily"/>
    <property type="match status" value="1"/>
</dbReference>
<evidence type="ECO:0000256" key="2">
    <source>
        <dbReference type="SAM" id="SignalP"/>
    </source>
</evidence>
<evidence type="ECO:0000313" key="6">
    <source>
        <dbReference type="Proteomes" id="UP000230886"/>
    </source>
</evidence>
<protein>
    <submittedName>
        <fullName evidence="5">Serine hydrolase</fullName>
    </submittedName>
</protein>
<feature type="domain" description="ORF 12 gene product N-terminal" evidence="4">
    <location>
        <begin position="56"/>
        <end position="144"/>
    </location>
</feature>